<gene>
    <name evidence="1" type="ORF">SpAn4DRAFT_5236</name>
</gene>
<name>A0A0U1KXK3_9FIRM</name>
<protein>
    <submittedName>
        <fullName evidence="1">Uncharacterized protein</fullName>
    </submittedName>
</protein>
<sequence length="39" mass="4568">MYKEKLGFEVTEFRKTNMGQAKTGWLWVVTRDKFTGNIG</sequence>
<reference evidence="2" key="1">
    <citation type="submission" date="2015-03" db="EMBL/GenBank/DDBJ databases">
        <authorList>
            <person name="Nijsse Bart"/>
        </authorList>
    </citation>
    <scope>NUCLEOTIDE SEQUENCE [LARGE SCALE GENOMIC DNA]</scope>
</reference>
<accession>A0A0U1KXK3</accession>
<evidence type="ECO:0000313" key="1">
    <source>
        <dbReference type="EMBL" id="CQR71995.1"/>
    </source>
</evidence>
<dbReference type="EMBL" id="CTRP01000007">
    <property type="protein sequence ID" value="CQR71995.1"/>
    <property type="molecule type" value="Genomic_DNA"/>
</dbReference>
<proteinExistence type="predicted"/>
<dbReference type="AlphaFoldDB" id="A0A0U1KXK3"/>
<evidence type="ECO:0000313" key="2">
    <source>
        <dbReference type="Proteomes" id="UP000049855"/>
    </source>
</evidence>
<keyword evidence="2" id="KW-1185">Reference proteome</keyword>
<dbReference type="Proteomes" id="UP000049855">
    <property type="component" value="Unassembled WGS sequence"/>
</dbReference>
<organism evidence="1 2">
    <name type="scientific">Sporomusa ovata</name>
    <dbReference type="NCBI Taxonomy" id="2378"/>
    <lineage>
        <taxon>Bacteria</taxon>
        <taxon>Bacillati</taxon>
        <taxon>Bacillota</taxon>
        <taxon>Negativicutes</taxon>
        <taxon>Selenomonadales</taxon>
        <taxon>Sporomusaceae</taxon>
        <taxon>Sporomusa</taxon>
    </lineage>
</organism>